<feature type="chain" id="PRO_5022947470" description="Lipoprotein" evidence="1">
    <location>
        <begin position="24"/>
        <end position="324"/>
    </location>
</feature>
<dbReference type="PROSITE" id="PS51257">
    <property type="entry name" value="PROKAR_LIPOPROTEIN"/>
    <property type="match status" value="1"/>
</dbReference>
<dbReference type="EMBL" id="CP042295">
    <property type="protein sequence ID" value="QDY86600.1"/>
    <property type="molecule type" value="Genomic_DNA"/>
</dbReference>
<protein>
    <recommendedName>
        <fullName evidence="4">Lipoprotein</fullName>
    </recommendedName>
</protein>
<dbReference type="NCBIfam" id="TIGR04313">
    <property type="entry name" value="aro_clust_Mycop"/>
    <property type="match status" value="1"/>
</dbReference>
<dbReference type="OrthoDB" id="401395at2"/>
<keyword evidence="3" id="KW-1185">Reference proteome</keyword>
<proteinExistence type="predicted"/>
<evidence type="ECO:0008006" key="4">
    <source>
        <dbReference type="Google" id="ProtNLM"/>
    </source>
</evidence>
<dbReference type="RefSeq" id="WP_146368240.1">
    <property type="nucleotide sequence ID" value="NZ_CP042295.1"/>
</dbReference>
<dbReference type="KEGG" id="mans:FRW55_00230"/>
<evidence type="ECO:0000313" key="3">
    <source>
        <dbReference type="Proteomes" id="UP000318927"/>
    </source>
</evidence>
<evidence type="ECO:0000313" key="2">
    <source>
        <dbReference type="EMBL" id="QDY86600.1"/>
    </source>
</evidence>
<organism evidence="2 3">
    <name type="scientific">Mycoplasma anserisalpingitidis</name>
    <dbReference type="NCBI Taxonomy" id="519450"/>
    <lineage>
        <taxon>Bacteria</taxon>
        <taxon>Bacillati</taxon>
        <taxon>Mycoplasmatota</taxon>
        <taxon>Mollicutes</taxon>
        <taxon>Mycoplasmataceae</taxon>
        <taxon>Mycoplasma</taxon>
    </lineage>
</organism>
<dbReference type="InterPro" id="IPR027593">
    <property type="entry name" value="Aro_clust"/>
</dbReference>
<evidence type="ECO:0000256" key="1">
    <source>
        <dbReference type="SAM" id="SignalP"/>
    </source>
</evidence>
<dbReference type="AlphaFoldDB" id="A0A5B8JWK7"/>
<accession>A0A5B8JWK7</accession>
<sequence length="324" mass="39111">MKKLFKNKLIFFTLVSLSTTTLSCTNNSEKINFQKIGDQKNKFISDNKFIQQIIDFQFENITQKKEFIYNQSKIIYNKKQELKSALVWFNPLRPYLINTQSDYRNLVETSYKILEKNITQNWLWILDNIQDFQFVFNPYGSKFDDENDNYFENIIRSVDQFNPSLSISIKNKDVVDLLQIPLEKDDYDKFENKVANYLIYDSNKAIKILTYTYQNNKFVTLIPDLFYSPDTENINEFKNKLINLEKENNLSKNILINNDIEYNEYFGEEYDSTKSYYKFNDLNQYKNFSYTYSDIQKTTLKRLLTEEKFKKNRIYRYTWKAINE</sequence>
<dbReference type="Proteomes" id="UP000318927">
    <property type="component" value="Chromosome"/>
</dbReference>
<keyword evidence="1" id="KW-0732">Signal</keyword>
<feature type="signal peptide" evidence="1">
    <location>
        <begin position="1"/>
        <end position="23"/>
    </location>
</feature>
<name>A0A5B8JWK7_9MOLU</name>
<reference evidence="2 3" key="1">
    <citation type="journal article" date="2019" name="Microbiol. Resour. Announc.">
        <title>Complete Genome Sequences of Three Mycoplasma anserisalpingitis (Mycoplasma sp. 1220) Strains.</title>
        <authorList>
            <person name="Grozner D."/>
            <person name="Forro B."/>
            <person name="Kovacs A.B."/>
            <person name="Marton S."/>
            <person name="Banyai K."/>
            <person name="Kreizinger Z."/>
            <person name="Sulyok K.M."/>
            <person name="Gyuranecz M."/>
        </authorList>
    </citation>
    <scope>NUCLEOTIDE SEQUENCE [LARGE SCALE GENOMIC DNA]</scope>
    <source>
        <strain evidence="2 3">ATCC:BAA-2147</strain>
    </source>
</reference>
<gene>
    <name evidence="2" type="ORF">FRW55_00230</name>
</gene>